<comment type="caution">
    <text evidence="1">The sequence shown here is derived from an EMBL/GenBank/DDBJ whole genome shotgun (WGS) entry which is preliminary data.</text>
</comment>
<accession>A0ACC1J7B4</accession>
<protein>
    <submittedName>
        <fullName evidence="1">Basic helix-loop-helix protein</fullName>
    </submittedName>
</protein>
<keyword evidence="2" id="KW-1185">Reference proteome</keyword>
<proteinExistence type="predicted"/>
<evidence type="ECO:0000313" key="2">
    <source>
        <dbReference type="Proteomes" id="UP001150603"/>
    </source>
</evidence>
<dbReference type="EMBL" id="JANBPW010002559">
    <property type="protein sequence ID" value="KAJ1940398.1"/>
    <property type="molecule type" value="Genomic_DNA"/>
</dbReference>
<reference evidence="1" key="1">
    <citation type="submission" date="2022-07" db="EMBL/GenBank/DDBJ databases">
        <title>Phylogenomic reconstructions and comparative analyses of Kickxellomycotina fungi.</title>
        <authorList>
            <person name="Reynolds N.K."/>
            <person name="Stajich J.E."/>
            <person name="Barry K."/>
            <person name="Grigoriev I.V."/>
            <person name="Crous P."/>
            <person name="Smith M.E."/>
        </authorList>
    </citation>
    <scope>NUCLEOTIDE SEQUENCE</scope>
    <source>
        <strain evidence="1">NRRL 5244</strain>
    </source>
</reference>
<gene>
    <name evidence="1" type="primary">CBF1</name>
    <name evidence="1" type="ORF">FBU59_003821</name>
</gene>
<dbReference type="Proteomes" id="UP001150603">
    <property type="component" value="Unassembled WGS sequence"/>
</dbReference>
<evidence type="ECO:0000313" key="1">
    <source>
        <dbReference type="EMBL" id="KAJ1940398.1"/>
    </source>
</evidence>
<sequence length="318" mass="34134">MASPTTAADQASVLLEIEDKAHASPARASASSTAPTAFPSIAPRNGSGANQTASATAHPVPIAPATESRTDGTPINPFQSDRNASGKRKRTSGGEAPPPPGSDEWHKQRKESHKEVERRRREVINQGIDRLAELVPSAEKNKGRILAQAVDYIHRLKATEAKNIEKWTIEKLLADQAISELTSQNEQLKAENRRLREKLGEAPVEEEEEEEQLEGHGATFHADVDVSAMAAAAAAAVASAQHHTDGEDVGVATEGVEHMEVDEDAADDEDDDNVEESTAADIDPMQEAAKAAASGKPSKKRSKKHAKSPKKKSRDNKH</sequence>
<organism evidence="1 2">
    <name type="scientific">Linderina macrospora</name>
    <dbReference type="NCBI Taxonomy" id="4868"/>
    <lineage>
        <taxon>Eukaryota</taxon>
        <taxon>Fungi</taxon>
        <taxon>Fungi incertae sedis</taxon>
        <taxon>Zoopagomycota</taxon>
        <taxon>Kickxellomycotina</taxon>
        <taxon>Kickxellomycetes</taxon>
        <taxon>Kickxellales</taxon>
        <taxon>Kickxellaceae</taxon>
        <taxon>Linderina</taxon>
    </lineage>
</organism>
<name>A0ACC1J7B4_9FUNG</name>